<sequence>MGRNTPSIKTIVYKYVNRLSKIVEILPQEERIIFTNYLNDLETTISICSHIGVDDPLEILFIHLLRRMKDLHRTW</sequence>
<comment type="caution">
    <text evidence="1">The sequence shown here is derived from an EMBL/GenBank/DDBJ whole genome shotgun (WGS) entry which is preliminary data.</text>
</comment>
<evidence type="ECO:0000313" key="1">
    <source>
        <dbReference type="EMBL" id="HGM58346.1"/>
    </source>
</evidence>
<dbReference type="EMBL" id="DTBJ01000016">
    <property type="protein sequence ID" value="HGM58346.1"/>
    <property type="molecule type" value="Genomic_DNA"/>
</dbReference>
<name>A0A7C4H8U4_STAMA</name>
<accession>A0A7C4H8U4</accession>
<gene>
    <name evidence="1" type="ORF">ENU14_01995</name>
</gene>
<reference evidence="1" key="1">
    <citation type="journal article" date="2020" name="mSystems">
        <title>Genome- and Community-Level Interaction Insights into Carbon Utilization and Element Cycling Functions of Hydrothermarchaeota in Hydrothermal Sediment.</title>
        <authorList>
            <person name="Zhou Z."/>
            <person name="Liu Y."/>
            <person name="Xu W."/>
            <person name="Pan J."/>
            <person name="Luo Z.H."/>
            <person name="Li M."/>
        </authorList>
    </citation>
    <scope>NUCLEOTIDE SEQUENCE [LARGE SCALE GENOMIC DNA]</scope>
    <source>
        <strain evidence="1">SpSt-642</strain>
    </source>
</reference>
<organism evidence="1">
    <name type="scientific">Staphylothermus marinus</name>
    <dbReference type="NCBI Taxonomy" id="2280"/>
    <lineage>
        <taxon>Archaea</taxon>
        <taxon>Thermoproteota</taxon>
        <taxon>Thermoprotei</taxon>
        <taxon>Desulfurococcales</taxon>
        <taxon>Desulfurococcaceae</taxon>
        <taxon>Staphylothermus</taxon>
    </lineage>
</organism>
<dbReference type="AlphaFoldDB" id="A0A7C4H8U4"/>
<protein>
    <submittedName>
        <fullName evidence="1">Uncharacterized protein</fullName>
    </submittedName>
</protein>
<proteinExistence type="predicted"/>